<evidence type="ECO:0000313" key="2">
    <source>
        <dbReference type="Proteomes" id="UP000494119"/>
    </source>
</evidence>
<accession>A0A6J5GJL7</accession>
<reference evidence="1 2" key="1">
    <citation type="submission" date="2020-04" db="EMBL/GenBank/DDBJ databases">
        <authorList>
            <person name="De Canck E."/>
        </authorList>
    </citation>
    <scope>NUCLEOTIDE SEQUENCE [LARGE SCALE GENOMIC DNA]</scope>
    <source>
        <strain evidence="1 2">LMG 28688</strain>
    </source>
</reference>
<dbReference type="Proteomes" id="UP000494119">
    <property type="component" value="Unassembled WGS sequence"/>
</dbReference>
<gene>
    <name evidence="1" type="ORF">LMG28688_05217</name>
</gene>
<keyword evidence="2" id="KW-1185">Reference proteome</keyword>
<protein>
    <submittedName>
        <fullName evidence="1">Uncharacterized protein</fullName>
    </submittedName>
</protein>
<name>A0A6J5GJL7_9BURK</name>
<sequence>MHKSFNVDEIRALADESEINRQFFDRLANRSKNSRVTTVDHVVRFTRGSRREVVDLFRAMTELGLGEFVLGRKGAPSRFEWQARLTEVGQAAIGEADEVELVEADELEDDADADELDMAEVEMLPHFYVLRPGLSPVHFSLPSDLTQQEAERLATFIRTLPFGS</sequence>
<evidence type="ECO:0000313" key="1">
    <source>
        <dbReference type="EMBL" id="CAB3800725.1"/>
    </source>
</evidence>
<organism evidence="1 2">
    <name type="scientific">Paraburkholderia caffeinitolerans</name>
    <dbReference type="NCBI Taxonomy" id="1723730"/>
    <lineage>
        <taxon>Bacteria</taxon>
        <taxon>Pseudomonadati</taxon>
        <taxon>Pseudomonadota</taxon>
        <taxon>Betaproteobacteria</taxon>
        <taxon>Burkholderiales</taxon>
        <taxon>Burkholderiaceae</taxon>
        <taxon>Paraburkholderia</taxon>
    </lineage>
</organism>
<dbReference type="AlphaFoldDB" id="A0A6J5GJL7"/>
<proteinExistence type="predicted"/>
<dbReference type="EMBL" id="CADIKL010000033">
    <property type="protein sequence ID" value="CAB3800725.1"/>
    <property type="molecule type" value="Genomic_DNA"/>
</dbReference>